<name>E0SLQ4_DICD3</name>
<keyword evidence="2" id="KW-1185">Reference proteome</keyword>
<gene>
    <name evidence="1" type="ordered locus">Dda3937_02297</name>
</gene>
<accession>E0SLQ4</accession>
<dbReference type="KEGG" id="ddd:Dda3937_02297"/>
<dbReference type="EMBL" id="CP002038">
    <property type="protein sequence ID" value="ADM96888.1"/>
    <property type="molecule type" value="Genomic_DNA"/>
</dbReference>
<dbReference type="STRING" id="198628.Dda3937_02297"/>
<evidence type="ECO:0000313" key="2">
    <source>
        <dbReference type="Proteomes" id="UP000006859"/>
    </source>
</evidence>
<proteinExistence type="predicted"/>
<organism evidence="1 2">
    <name type="scientific">Dickeya dadantii (strain 3937)</name>
    <name type="common">Erwinia chrysanthemi (strain 3937)</name>
    <dbReference type="NCBI Taxonomy" id="198628"/>
    <lineage>
        <taxon>Bacteria</taxon>
        <taxon>Pseudomonadati</taxon>
        <taxon>Pseudomonadota</taxon>
        <taxon>Gammaproteobacteria</taxon>
        <taxon>Enterobacterales</taxon>
        <taxon>Pectobacteriaceae</taxon>
        <taxon>Dickeya</taxon>
    </lineage>
</organism>
<sequence length="69" mass="7504">MASLSPVMPPTAPFNHYASPSMFGVQFGNHSQLHHILWQNEARKGLYFLIPAYPGMPLPQGPASDAALV</sequence>
<dbReference type="HOGENOM" id="CLU_2769183_0_0_6"/>
<dbReference type="Proteomes" id="UP000006859">
    <property type="component" value="Chromosome"/>
</dbReference>
<reference evidence="1 2" key="1">
    <citation type="journal article" date="2011" name="J. Bacteriol.">
        <title>Genome sequence of the plant-pathogenic bacterium Dickeya dadantii 3937.</title>
        <authorList>
            <person name="Glasner J.D."/>
            <person name="Yang C.H."/>
            <person name="Reverchon S."/>
            <person name="Hugouvieux-Cotte-Pattat N."/>
            <person name="Condemine G."/>
            <person name="Bohin J.P."/>
            <person name="Van Gijsegem F."/>
            <person name="Yang S."/>
            <person name="Franza T."/>
            <person name="Expert D."/>
            <person name="Plunkett G. III"/>
            <person name="San Francisco M.J."/>
            <person name="Charkowski A.O."/>
            <person name="Py B."/>
            <person name="Bell K."/>
            <person name="Rauscher L."/>
            <person name="Rodriguez-Palenzuela P."/>
            <person name="Toussaint A."/>
            <person name="Holeva M.C."/>
            <person name="He S.Y."/>
            <person name="Douet V."/>
            <person name="Boccara M."/>
            <person name="Blanco C."/>
            <person name="Toth I."/>
            <person name="Anderson B.D."/>
            <person name="Biehl B.S."/>
            <person name="Mau B."/>
            <person name="Flynn S.M."/>
            <person name="Barras F."/>
            <person name="Lindeberg M."/>
            <person name="Birch P.R."/>
            <person name="Tsuyumu S."/>
            <person name="Shi X."/>
            <person name="Hibbing M."/>
            <person name="Yap M.N."/>
            <person name="Carpentier M."/>
            <person name="Dassa E."/>
            <person name="Umehara M."/>
            <person name="Kim J.F."/>
            <person name="Rusch M."/>
            <person name="Soni P."/>
            <person name="Mayhew G.F."/>
            <person name="Fouts D.E."/>
            <person name="Gill S.R."/>
            <person name="Blattner F.R."/>
            <person name="Keen N.T."/>
            <person name="Perna N.T."/>
        </authorList>
    </citation>
    <scope>NUCLEOTIDE SEQUENCE [LARGE SCALE GENOMIC DNA]</scope>
    <source>
        <strain evidence="1 2">3937</strain>
    </source>
</reference>
<dbReference type="AlphaFoldDB" id="E0SLQ4"/>
<protein>
    <submittedName>
        <fullName evidence="1">Uncharacterized protein</fullName>
    </submittedName>
</protein>
<evidence type="ECO:0000313" key="1">
    <source>
        <dbReference type="EMBL" id="ADM96888.1"/>
    </source>
</evidence>